<keyword evidence="1" id="KW-0677">Repeat</keyword>
<reference evidence="3" key="1">
    <citation type="submission" date="2020-04" db="EMBL/GenBank/DDBJ databases">
        <authorList>
            <person name="Alioto T."/>
            <person name="Alioto T."/>
            <person name="Gomez Garrido J."/>
        </authorList>
    </citation>
    <scope>NUCLEOTIDE SEQUENCE</scope>
    <source>
        <strain evidence="3">A484AB</strain>
    </source>
</reference>
<accession>A0A6S7FJ00</accession>
<name>A0A6S7FJ00_PARCT</name>
<gene>
    <name evidence="3" type="ORF">PACLA_8A042758</name>
</gene>
<dbReference type="Gene3D" id="1.25.40.20">
    <property type="entry name" value="Ankyrin repeat-containing domain"/>
    <property type="match status" value="1"/>
</dbReference>
<dbReference type="GO" id="GO:0070531">
    <property type="term" value="C:BRCA1-A complex"/>
    <property type="evidence" value="ECO:0007669"/>
    <property type="project" value="TreeGrafter"/>
</dbReference>
<dbReference type="SUPFAM" id="SSF48403">
    <property type="entry name" value="Ankyrin repeat"/>
    <property type="match status" value="1"/>
</dbReference>
<keyword evidence="4" id="KW-1185">Reference proteome</keyword>
<comment type="caution">
    <text evidence="3">The sequence shown here is derived from an EMBL/GenBank/DDBJ whole genome shotgun (WGS) entry which is preliminary data.</text>
</comment>
<dbReference type="OrthoDB" id="426293at2759"/>
<organism evidence="3 4">
    <name type="scientific">Paramuricea clavata</name>
    <name type="common">Red gorgonian</name>
    <name type="synonym">Violescent sea-whip</name>
    <dbReference type="NCBI Taxonomy" id="317549"/>
    <lineage>
        <taxon>Eukaryota</taxon>
        <taxon>Metazoa</taxon>
        <taxon>Cnidaria</taxon>
        <taxon>Anthozoa</taxon>
        <taxon>Octocorallia</taxon>
        <taxon>Malacalcyonacea</taxon>
        <taxon>Plexauridae</taxon>
        <taxon>Paramuricea</taxon>
    </lineage>
</organism>
<dbReference type="SMART" id="SM00248">
    <property type="entry name" value="ANK"/>
    <property type="match status" value="2"/>
</dbReference>
<dbReference type="AlphaFoldDB" id="A0A6S7FJ00"/>
<dbReference type="GO" id="GO:0085020">
    <property type="term" value="P:protein K6-linked ubiquitination"/>
    <property type="evidence" value="ECO:0007669"/>
    <property type="project" value="TreeGrafter"/>
</dbReference>
<evidence type="ECO:0000256" key="1">
    <source>
        <dbReference type="ARBA" id="ARBA00022737"/>
    </source>
</evidence>
<dbReference type="GO" id="GO:0004842">
    <property type="term" value="F:ubiquitin-protein transferase activity"/>
    <property type="evidence" value="ECO:0007669"/>
    <property type="project" value="TreeGrafter"/>
</dbReference>
<dbReference type="Proteomes" id="UP001152795">
    <property type="component" value="Unassembled WGS sequence"/>
</dbReference>
<dbReference type="GO" id="GO:0031436">
    <property type="term" value="C:BRCA1-BARD1 complex"/>
    <property type="evidence" value="ECO:0007669"/>
    <property type="project" value="TreeGrafter"/>
</dbReference>
<dbReference type="PROSITE" id="PS50297">
    <property type="entry name" value="ANK_REP_REGION"/>
    <property type="match status" value="2"/>
</dbReference>
<dbReference type="PROSITE" id="PS50088">
    <property type="entry name" value="ANK_REPEAT"/>
    <property type="match status" value="2"/>
</dbReference>
<evidence type="ECO:0000256" key="2">
    <source>
        <dbReference type="ARBA" id="ARBA00023043"/>
    </source>
</evidence>
<protein>
    <submittedName>
        <fullName evidence="3">Myotrophin</fullName>
    </submittedName>
</protein>
<keyword evidence="2" id="KW-0040">ANK repeat</keyword>
<evidence type="ECO:0000313" key="3">
    <source>
        <dbReference type="EMBL" id="CAB3979635.1"/>
    </source>
</evidence>
<evidence type="ECO:0000313" key="4">
    <source>
        <dbReference type="Proteomes" id="UP001152795"/>
    </source>
</evidence>
<dbReference type="PANTHER" id="PTHR24171">
    <property type="entry name" value="ANKYRIN REPEAT DOMAIN-CONTAINING PROTEIN 39-RELATED"/>
    <property type="match status" value="1"/>
</dbReference>
<dbReference type="Pfam" id="PF12796">
    <property type="entry name" value="Ank_2"/>
    <property type="match status" value="1"/>
</dbReference>
<sequence length="117" mass="12870">MGEELLWGVKNGDLDKVRELVEKKGCNVNGELMNGRNPIHFAADYGQREVIDYLVNQGADMNVPDKHGITPLLAAIYEGHLECVKLLLAKGAKKDGKSPTGESYKDAAETQEMKDLL</sequence>
<dbReference type="PRINTS" id="PR01415">
    <property type="entry name" value="ANKYRIN"/>
</dbReference>
<dbReference type="InterPro" id="IPR036770">
    <property type="entry name" value="Ankyrin_rpt-contain_sf"/>
</dbReference>
<proteinExistence type="predicted"/>
<dbReference type="PANTHER" id="PTHR24171:SF8">
    <property type="entry name" value="BRCA1-ASSOCIATED RING DOMAIN PROTEIN 1"/>
    <property type="match status" value="1"/>
</dbReference>
<dbReference type="InterPro" id="IPR002110">
    <property type="entry name" value="Ankyrin_rpt"/>
</dbReference>
<dbReference type="EMBL" id="CACRXK020000215">
    <property type="protein sequence ID" value="CAB3979635.1"/>
    <property type="molecule type" value="Genomic_DNA"/>
</dbReference>